<proteinExistence type="inferred from homology"/>
<dbReference type="InterPro" id="IPR018022">
    <property type="entry name" value="IPT"/>
</dbReference>
<evidence type="ECO:0008006" key="9">
    <source>
        <dbReference type="Google" id="ProtNLM"/>
    </source>
</evidence>
<evidence type="ECO:0000313" key="7">
    <source>
        <dbReference type="EMBL" id="KAK9153760.1"/>
    </source>
</evidence>
<evidence type="ECO:0000256" key="4">
    <source>
        <dbReference type="ARBA" id="ARBA00022741"/>
    </source>
</evidence>
<evidence type="ECO:0000256" key="6">
    <source>
        <dbReference type="RuleBase" id="RU003785"/>
    </source>
</evidence>
<comment type="similarity">
    <text evidence="1 6">Belongs to the IPP transferase family.</text>
</comment>
<keyword evidence="8" id="KW-1185">Reference proteome</keyword>
<accession>A0AAP0PT49</accession>
<dbReference type="NCBIfam" id="TIGR00174">
    <property type="entry name" value="miaA"/>
    <property type="match status" value="1"/>
</dbReference>
<dbReference type="GO" id="GO:0006400">
    <property type="term" value="P:tRNA modification"/>
    <property type="evidence" value="ECO:0007669"/>
    <property type="project" value="TreeGrafter"/>
</dbReference>
<keyword evidence="3" id="KW-0203">Cytokinin biosynthesis</keyword>
<dbReference type="Proteomes" id="UP001417504">
    <property type="component" value="Unassembled WGS sequence"/>
</dbReference>
<evidence type="ECO:0000313" key="8">
    <source>
        <dbReference type="Proteomes" id="UP001417504"/>
    </source>
</evidence>
<dbReference type="GO" id="GO:0005739">
    <property type="term" value="C:mitochondrion"/>
    <property type="evidence" value="ECO:0007669"/>
    <property type="project" value="TreeGrafter"/>
</dbReference>
<dbReference type="GO" id="GO:0005524">
    <property type="term" value="F:ATP binding"/>
    <property type="evidence" value="ECO:0007669"/>
    <property type="project" value="UniProtKB-KW"/>
</dbReference>
<dbReference type="EMBL" id="JBBNAE010000001">
    <property type="protein sequence ID" value="KAK9153760.1"/>
    <property type="molecule type" value="Genomic_DNA"/>
</dbReference>
<dbReference type="Pfam" id="PF01715">
    <property type="entry name" value="IPPT"/>
    <property type="match status" value="1"/>
</dbReference>
<evidence type="ECO:0000256" key="2">
    <source>
        <dbReference type="ARBA" id="ARBA00022679"/>
    </source>
</evidence>
<dbReference type="InterPro" id="IPR039657">
    <property type="entry name" value="Dimethylallyltransferase"/>
</dbReference>
<dbReference type="PANTHER" id="PTHR11088:SF82">
    <property type="entry name" value="TRNA DIMETHYLALLYLTRANSFERASE 2"/>
    <property type="match status" value="1"/>
</dbReference>
<dbReference type="HAMAP" id="MF_00185">
    <property type="entry name" value="IPP_trans"/>
    <property type="match status" value="1"/>
</dbReference>
<name>A0AAP0PT49_9MAGN</name>
<dbReference type="Gene3D" id="3.40.50.300">
    <property type="entry name" value="P-loop containing nucleotide triphosphate hydrolases"/>
    <property type="match status" value="1"/>
</dbReference>
<sequence>METDHSENPNDMAKKTKKKPKLVVIMGATVAGKSRRAVDLGSHFPIEIINADSMQVYKGLDVLTNKLPLHDQKGLPHHLLGTLNPNLEFTSKHFRDSAIQIIEGIVSRNRLPVVVGGTNYYIQALVSRFLLDDFVEDMDVGDANGSLGDEQLDYDFECETNEANHSYDRLKEIDPDAANRIHPNDYRRANLYLRLYARSGIVPSKLLQGKAAEKWGRTDDFRYDCCFICVDASLPVLDQFVEDRVDCIINAGLLYEVSDVYCQNADYTRGLRQAIGVREFEDFLRFSSNPTASSYPLSDNACKSDACFRMPESRQSLSKENLKVILDHSDDQCKILLNNAIEKLKINTKRLVRRQRRRFNRLRSLFGWNLHYVDATESLSALAAGSFDETWSRQVVEPSVNIMRSFLNEDVTPDLNPETHARMDVQRIDSRDLWRQHVCEACGNRVLRGAHEWEQHKQGRGHRKRVLSLKKSKQYLIDRESLAPSVSG</sequence>
<keyword evidence="2 6" id="KW-0808">Transferase</keyword>
<protein>
    <recommendedName>
        <fullName evidence="9">tRNA dimethylallyltransferase 2</fullName>
    </recommendedName>
</protein>
<evidence type="ECO:0000256" key="1">
    <source>
        <dbReference type="ARBA" id="ARBA00005842"/>
    </source>
</evidence>
<evidence type="ECO:0000256" key="3">
    <source>
        <dbReference type="ARBA" id="ARBA00022712"/>
    </source>
</evidence>
<dbReference type="InterPro" id="IPR027417">
    <property type="entry name" value="P-loop_NTPase"/>
</dbReference>
<dbReference type="Gene3D" id="3.30.160.60">
    <property type="entry name" value="Classic Zinc Finger"/>
    <property type="match status" value="1"/>
</dbReference>
<dbReference type="GO" id="GO:0052381">
    <property type="term" value="F:tRNA dimethylallyltransferase activity"/>
    <property type="evidence" value="ECO:0007669"/>
    <property type="project" value="InterPro"/>
</dbReference>
<dbReference type="GO" id="GO:0009691">
    <property type="term" value="P:cytokinin biosynthetic process"/>
    <property type="evidence" value="ECO:0007669"/>
    <property type="project" value="UniProtKB-KW"/>
</dbReference>
<keyword evidence="5 6" id="KW-0067">ATP-binding</keyword>
<reference evidence="7 8" key="1">
    <citation type="submission" date="2024-01" db="EMBL/GenBank/DDBJ databases">
        <title>Genome assemblies of Stephania.</title>
        <authorList>
            <person name="Yang L."/>
        </authorList>
    </citation>
    <scope>NUCLEOTIDE SEQUENCE [LARGE SCALE GENOMIC DNA]</scope>
    <source>
        <strain evidence="7">QJT</strain>
        <tissue evidence="7">Leaf</tissue>
    </source>
</reference>
<dbReference type="FunFam" id="3.30.160.60:FF:002405">
    <property type="entry name" value="tRNA dimethylallyltransferase"/>
    <property type="match status" value="1"/>
</dbReference>
<organism evidence="7 8">
    <name type="scientific">Stephania japonica</name>
    <dbReference type="NCBI Taxonomy" id="461633"/>
    <lineage>
        <taxon>Eukaryota</taxon>
        <taxon>Viridiplantae</taxon>
        <taxon>Streptophyta</taxon>
        <taxon>Embryophyta</taxon>
        <taxon>Tracheophyta</taxon>
        <taxon>Spermatophyta</taxon>
        <taxon>Magnoliopsida</taxon>
        <taxon>Ranunculales</taxon>
        <taxon>Menispermaceae</taxon>
        <taxon>Menispermoideae</taxon>
        <taxon>Cissampelideae</taxon>
        <taxon>Stephania</taxon>
    </lineage>
</organism>
<dbReference type="PANTHER" id="PTHR11088">
    <property type="entry name" value="TRNA DIMETHYLALLYLTRANSFERASE"/>
    <property type="match status" value="1"/>
</dbReference>
<comment type="caution">
    <text evidence="7">The sequence shown here is derived from an EMBL/GenBank/DDBJ whole genome shotgun (WGS) entry which is preliminary data.</text>
</comment>
<dbReference type="Gene3D" id="1.10.20.140">
    <property type="match status" value="1"/>
</dbReference>
<dbReference type="SUPFAM" id="SSF52540">
    <property type="entry name" value="P-loop containing nucleoside triphosphate hydrolases"/>
    <property type="match status" value="1"/>
</dbReference>
<keyword evidence="4 6" id="KW-0547">Nucleotide-binding</keyword>
<gene>
    <name evidence="7" type="ORF">Sjap_001240</name>
</gene>
<evidence type="ECO:0000256" key="5">
    <source>
        <dbReference type="ARBA" id="ARBA00022840"/>
    </source>
</evidence>
<dbReference type="AlphaFoldDB" id="A0AAP0PT49"/>